<dbReference type="Pfam" id="PF14024">
    <property type="entry name" value="DUF4240"/>
    <property type="match status" value="1"/>
</dbReference>
<reference evidence="3 4" key="1">
    <citation type="submission" date="2021-01" db="EMBL/GenBank/DDBJ databases">
        <title>Whole genome shotgun sequence of Actinoplanes durhamensis NBRC 14914.</title>
        <authorList>
            <person name="Komaki H."/>
            <person name="Tamura T."/>
        </authorList>
    </citation>
    <scope>NUCLEOTIDE SEQUENCE [LARGE SCALE GENOMIC DNA]</scope>
    <source>
        <strain evidence="3 4">NBRC 14914</strain>
    </source>
</reference>
<evidence type="ECO:0000259" key="2">
    <source>
        <dbReference type="Pfam" id="PF14024"/>
    </source>
</evidence>
<name>A0ABQ3Z5F8_9ACTN</name>
<evidence type="ECO:0000256" key="1">
    <source>
        <dbReference type="SAM" id="MobiDB-lite"/>
    </source>
</evidence>
<dbReference type="Proteomes" id="UP000637628">
    <property type="component" value="Unassembled WGS sequence"/>
</dbReference>
<gene>
    <name evidence="3" type="ORF">Adu01nite_64220</name>
</gene>
<dbReference type="InterPro" id="IPR025334">
    <property type="entry name" value="DUF4240"/>
</dbReference>
<dbReference type="EMBL" id="BOML01000051">
    <property type="protein sequence ID" value="GIE05072.1"/>
    <property type="molecule type" value="Genomic_DNA"/>
</dbReference>
<proteinExistence type="predicted"/>
<keyword evidence="4" id="KW-1185">Reference proteome</keyword>
<feature type="region of interest" description="Disordered" evidence="1">
    <location>
        <begin position="179"/>
        <end position="215"/>
    </location>
</feature>
<sequence>MGDMARAGYVLAPLLALVVAGCGATPVRPQASPSTAVRGLETVDEDAFWQIVGDAREQASDDPDAMAEVLEERFADAGDDELRGFQRQLVAASRRLYTWRHAAAADMVCGSVGDDGFTDWRSWVITLGRETFERIAADPDNLADVEDLTAGCAGAGELFGAAVSGIYYERHGYDDDTFPVLEPGGTSPTGTPPSGYPRNGTEPLRATLPRLAERT</sequence>
<accession>A0ABQ3Z5F8</accession>
<comment type="caution">
    <text evidence="3">The sequence shown here is derived from an EMBL/GenBank/DDBJ whole genome shotgun (WGS) entry which is preliminary data.</text>
</comment>
<protein>
    <recommendedName>
        <fullName evidence="2">DUF4240 domain-containing protein</fullName>
    </recommendedName>
</protein>
<evidence type="ECO:0000313" key="4">
    <source>
        <dbReference type="Proteomes" id="UP000637628"/>
    </source>
</evidence>
<evidence type="ECO:0000313" key="3">
    <source>
        <dbReference type="EMBL" id="GIE05072.1"/>
    </source>
</evidence>
<feature type="domain" description="DUF4240" evidence="2">
    <location>
        <begin position="44"/>
        <end position="149"/>
    </location>
</feature>
<organism evidence="3 4">
    <name type="scientific">Paractinoplanes durhamensis</name>
    <dbReference type="NCBI Taxonomy" id="113563"/>
    <lineage>
        <taxon>Bacteria</taxon>
        <taxon>Bacillati</taxon>
        <taxon>Actinomycetota</taxon>
        <taxon>Actinomycetes</taxon>
        <taxon>Micromonosporales</taxon>
        <taxon>Micromonosporaceae</taxon>
        <taxon>Paractinoplanes</taxon>
    </lineage>
</organism>
<dbReference type="PROSITE" id="PS51257">
    <property type="entry name" value="PROKAR_LIPOPROTEIN"/>
    <property type="match status" value="1"/>
</dbReference>